<dbReference type="AlphaFoldDB" id="I0KBK7"/>
<accession>I0KBK7</accession>
<dbReference type="SMART" id="SM00448">
    <property type="entry name" value="REC"/>
    <property type="match status" value="1"/>
</dbReference>
<dbReference type="KEGG" id="fae:FAES_3503"/>
<dbReference type="PATRIC" id="fig|1166018.3.peg.5280"/>
<evidence type="ECO:0000259" key="2">
    <source>
        <dbReference type="PROSITE" id="PS50110"/>
    </source>
</evidence>
<dbReference type="Gene3D" id="3.40.50.2300">
    <property type="match status" value="1"/>
</dbReference>
<reference evidence="3 4" key="1">
    <citation type="journal article" date="2012" name="J. Bacteriol.">
        <title>Genome Sequence of Fibrella aestuarina BUZ 2T, a Filamentous Marine Bacterium.</title>
        <authorList>
            <person name="Filippini M."/>
            <person name="Qi W."/>
            <person name="Blom J."/>
            <person name="Goesmann A."/>
            <person name="Smits T.H."/>
            <person name="Bagheri H.C."/>
        </authorList>
    </citation>
    <scope>NUCLEOTIDE SEQUENCE [LARGE SCALE GENOMIC DNA]</scope>
    <source>
        <strain evidence="4">BUZ 2T</strain>
    </source>
</reference>
<dbReference type="PROSITE" id="PS50110">
    <property type="entry name" value="RESPONSE_REGULATORY"/>
    <property type="match status" value="1"/>
</dbReference>
<organism evidence="3 4">
    <name type="scientific">Fibrella aestuarina BUZ 2</name>
    <dbReference type="NCBI Taxonomy" id="1166018"/>
    <lineage>
        <taxon>Bacteria</taxon>
        <taxon>Pseudomonadati</taxon>
        <taxon>Bacteroidota</taxon>
        <taxon>Cytophagia</taxon>
        <taxon>Cytophagales</taxon>
        <taxon>Spirosomataceae</taxon>
        <taxon>Fibrella</taxon>
    </lineage>
</organism>
<evidence type="ECO:0000256" key="1">
    <source>
        <dbReference type="PROSITE-ProRule" id="PRU00169"/>
    </source>
</evidence>
<protein>
    <submittedName>
        <fullName evidence="3">Response regulator rcp1</fullName>
    </submittedName>
</protein>
<dbReference type="Pfam" id="PF00072">
    <property type="entry name" value="Response_reg"/>
    <property type="match status" value="1"/>
</dbReference>
<evidence type="ECO:0000313" key="4">
    <source>
        <dbReference type="Proteomes" id="UP000011058"/>
    </source>
</evidence>
<name>I0KBK7_9BACT</name>
<keyword evidence="1" id="KW-0597">Phosphoprotein</keyword>
<dbReference type="InterPro" id="IPR011006">
    <property type="entry name" value="CheY-like_superfamily"/>
</dbReference>
<keyword evidence="4" id="KW-1185">Reference proteome</keyword>
<dbReference type="STRING" id="1166018.FAES_3503"/>
<gene>
    <name evidence="3" type="ORF">FAES_3503</name>
</gene>
<dbReference type="Proteomes" id="UP000011058">
    <property type="component" value="Chromosome"/>
</dbReference>
<dbReference type="InterPro" id="IPR001789">
    <property type="entry name" value="Sig_transdc_resp-reg_receiver"/>
</dbReference>
<dbReference type="PANTHER" id="PTHR44520:SF2">
    <property type="entry name" value="RESPONSE REGULATOR RCP1"/>
    <property type="match status" value="1"/>
</dbReference>
<dbReference type="eggNOG" id="COG0745">
    <property type="taxonomic scope" value="Bacteria"/>
</dbReference>
<dbReference type="SUPFAM" id="SSF52172">
    <property type="entry name" value="CheY-like"/>
    <property type="match status" value="1"/>
</dbReference>
<feature type="domain" description="Response regulatory" evidence="2">
    <location>
        <begin position="42"/>
        <end position="168"/>
    </location>
</feature>
<dbReference type="PANTHER" id="PTHR44520">
    <property type="entry name" value="RESPONSE REGULATOR RCP1-RELATED"/>
    <property type="match status" value="1"/>
</dbReference>
<proteinExistence type="predicted"/>
<dbReference type="GO" id="GO:0000160">
    <property type="term" value="P:phosphorelay signal transduction system"/>
    <property type="evidence" value="ECO:0007669"/>
    <property type="project" value="InterPro"/>
</dbReference>
<dbReference type="InterPro" id="IPR052893">
    <property type="entry name" value="TCS_response_regulator"/>
</dbReference>
<dbReference type="EMBL" id="HE796683">
    <property type="protein sequence ID" value="CCH01510.1"/>
    <property type="molecule type" value="Genomic_DNA"/>
</dbReference>
<sequence>MNSIYSIEIVFLLVLPSGHLRYLMKRSTDIDPTIRANFNHAKLLVVEDNPDHGFIIQSELRRSMPEVKTILATNADETRSYLSQCQGNDWDIPKMVLLDLYLPDRQDGWDLLDYIRGLPADISKIPVVLFSYSGHREDIVEAYQRGCSSYLVKPSRTSEWQAYFDQLRSYWWETVTLPSNRISVF</sequence>
<evidence type="ECO:0000313" key="3">
    <source>
        <dbReference type="EMBL" id="CCH01510.1"/>
    </source>
</evidence>
<dbReference type="HOGENOM" id="CLU_000445_69_17_10"/>
<feature type="modified residue" description="4-aspartylphosphate" evidence="1">
    <location>
        <position position="99"/>
    </location>
</feature>